<dbReference type="EMBL" id="JACHDS010000001">
    <property type="protein sequence ID" value="MBB6173370.1"/>
    <property type="molecule type" value="Genomic_DNA"/>
</dbReference>
<evidence type="ECO:0000313" key="2">
    <source>
        <dbReference type="Proteomes" id="UP000546642"/>
    </source>
</evidence>
<evidence type="ECO:0000313" key="1">
    <source>
        <dbReference type="EMBL" id="MBB6173370.1"/>
    </source>
</evidence>
<name>A0A7W9YK17_9ACTN</name>
<organism evidence="1 2">
    <name type="scientific">Nocardiopsis mwathae</name>
    <dbReference type="NCBI Taxonomy" id="1472723"/>
    <lineage>
        <taxon>Bacteria</taxon>
        <taxon>Bacillati</taxon>
        <taxon>Actinomycetota</taxon>
        <taxon>Actinomycetes</taxon>
        <taxon>Streptosporangiales</taxon>
        <taxon>Nocardiopsidaceae</taxon>
        <taxon>Nocardiopsis</taxon>
    </lineage>
</organism>
<protein>
    <submittedName>
        <fullName evidence="1">Uncharacterized protein</fullName>
    </submittedName>
</protein>
<dbReference type="RefSeq" id="WP_184076701.1">
    <property type="nucleotide sequence ID" value="NZ_JACHDS010000001.1"/>
</dbReference>
<proteinExistence type="predicted"/>
<gene>
    <name evidence="1" type="ORF">HNR23_003430</name>
</gene>
<accession>A0A7W9YK17</accession>
<keyword evidence="2" id="KW-1185">Reference proteome</keyword>
<reference evidence="1 2" key="1">
    <citation type="submission" date="2020-08" db="EMBL/GenBank/DDBJ databases">
        <title>Sequencing the genomes of 1000 actinobacteria strains.</title>
        <authorList>
            <person name="Klenk H.-P."/>
        </authorList>
    </citation>
    <scope>NUCLEOTIDE SEQUENCE [LARGE SCALE GENOMIC DNA]</scope>
    <source>
        <strain evidence="1 2">DSM 46659</strain>
    </source>
</reference>
<sequence>MSGDNDPLLRLLREHYRHRWAIRRTENLWIAVAQDPDADHAPTVVQPDINVFLADLENPPPRAGRSRSLMSAEYFATQYKQVDDGVWRNTSPPGV</sequence>
<comment type="caution">
    <text evidence="1">The sequence shown here is derived from an EMBL/GenBank/DDBJ whole genome shotgun (WGS) entry which is preliminary data.</text>
</comment>
<dbReference type="Proteomes" id="UP000546642">
    <property type="component" value="Unassembled WGS sequence"/>
</dbReference>
<dbReference type="AlphaFoldDB" id="A0A7W9YK17"/>